<evidence type="ECO:0000313" key="2">
    <source>
        <dbReference type="Proteomes" id="UP001597369"/>
    </source>
</evidence>
<organism evidence="1 2">
    <name type="scientific">Pontibacter silvestris</name>
    <dbReference type="NCBI Taxonomy" id="2305183"/>
    <lineage>
        <taxon>Bacteria</taxon>
        <taxon>Pseudomonadati</taxon>
        <taxon>Bacteroidota</taxon>
        <taxon>Cytophagia</taxon>
        <taxon>Cytophagales</taxon>
        <taxon>Hymenobacteraceae</taxon>
        <taxon>Pontibacter</taxon>
    </lineage>
</organism>
<proteinExistence type="predicted"/>
<dbReference type="InterPro" id="IPR029063">
    <property type="entry name" value="SAM-dependent_MTases_sf"/>
</dbReference>
<accession>A0ABW4X167</accession>
<evidence type="ECO:0008006" key="3">
    <source>
        <dbReference type="Google" id="ProtNLM"/>
    </source>
</evidence>
<protein>
    <recommendedName>
        <fullName evidence="3">Methyltransferase FkbM domain-containing protein</fullName>
    </recommendedName>
</protein>
<dbReference type="RefSeq" id="WP_229957793.1">
    <property type="nucleotide sequence ID" value="NZ_JAJJWI010000002.1"/>
</dbReference>
<name>A0ABW4X167_9BACT</name>
<reference evidence="2" key="1">
    <citation type="journal article" date="2019" name="Int. J. Syst. Evol. Microbiol.">
        <title>The Global Catalogue of Microorganisms (GCM) 10K type strain sequencing project: providing services to taxonomists for standard genome sequencing and annotation.</title>
        <authorList>
            <consortium name="The Broad Institute Genomics Platform"/>
            <consortium name="The Broad Institute Genome Sequencing Center for Infectious Disease"/>
            <person name="Wu L."/>
            <person name="Ma J."/>
        </authorList>
    </citation>
    <scope>NUCLEOTIDE SEQUENCE [LARGE SCALE GENOMIC DNA]</scope>
    <source>
        <strain evidence="2">JCM 16545</strain>
    </source>
</reference>
<comment type="caution">
    <text evidence="1">The sequence shown here is derived from an EMBL/GenBank/DDBJ whole genome shotgun (WGS) entry which is preliminary data.</text>
</comment>
<dbReference type="EMBL" id="JBHUHV010000037">
    <property type="protein sequence ID" value="MFD2067740.1"/>
    <property type="molecule type" value="Genomic_DNA"/>
</dbReference>
<dbReference type="Proteomes" id="UP001597369">
    <property type="component" value="Unassembled WGS sequence"/>
</dbReference>
<keyword evidence="2" id="KW-1185">Reference proteome</keyword>
<sequence length="264" mass="31120">MIRDKIKRLLSNKNGFSNLGEEKFIKNYLSKIEHKEVAVDIAAHDGVFMSNTFNFYKAGYSGLAVECDNKKFASLANSYKNFDKVMLSKAYVYPENVVSLLEGYEIQYDFGFLSFDIDGYDYFVLHELLKKYRPTLICAEINEKIPYPIKFTVKYDRNYLWDVNHFFGQSISQLYTLCKKYNYDLVELYYNNAFLIPKEKNTFFPSLGPEEAYLKGYVNKPDRQQKFPYNKDVDVLLQMQPQEALNFINKFFHKYEGKYEASIT</sequence>
<evidence type="ECO:0000313" key="1">
    <source>
        <dbReference type="EMBL" id="MFD2067740.1"/>
    </source>
</evidence>
<gene>
    <name evidence="1" type="ORF">ACFSKU_12665</name>
</gene>
<dbReference type="SUPFAM" id="SSF53335">
    <property type="entry name" value="S-adenosyl-L-methionine-dependent methyltransferases"/>
    <property type="match status" value="1"/>
</dbReference>